<accession>A0ABT8D4Y0</accession>
<proteinExistence type="predicted"/>
<evidence type="ECO:0008006" key="3">
    <source>
        <dbReference type="Google" id="ProtNLM"/>
    </source>
</evidence>
<name>A0ABT8D4Y0_9RHOB</name>
<keyword evidence="2" id="KW-1185">Reference proteome</keyword>
<gene>
    <name evidence="1" type="ORF">QWZ10_07740</name>
</gene>
<evidence type="ECO:0000313" key="1">
    <source>
        <dbReference type="EMBL" id="MDN3711752.1"/>
    </source>
</evidence>
<protein>
    <recommendedName>
        <fullName evidence="3">TnsA endonuclease N-terminal domain-containing protein</fullName>
    </recommendedName>
</protein>
<dbReference type="Proteomes" id="UP001243846">
    <property type="component" value="Unassembled WGS sequence"/>
</dbReference>
<dbReference type="EMBL" id="JAUFRC010000001">
    <property type="protein sequence ID" value="MDN3711752.1"/>
    <property type="molecule type" value="Genomic_DNA"/>
</dbReference>
<comment type="caution">
    <text evidence="1">The sequence shown here is derived from an EMBL/GenBank/DDBJ whole genome shotgun (WGS) entry which is preliminary data.</text>
</comment>
<sequence length="118" mass="13266">MLEYRFLCMTLVRPDIHDILEQPPAIHYRRGDGSDASHVFDFVVTLSSGERIAIAIKPADRVVQRDFVTELGCVAAAMPKHFAHRVKLITDEQLNRRAAAEAARLVMRSRPQLTEVAA</sequence>
<organism evidence="1 2">
    <name type="scientific">Paracoccus cavernae</name>
    <dbReference type="NCBI Taxonomy" id="1571207"/>
    <lineage>
        <taxon>Bacteria</taxon>
        <taxon>Pseudomonadati</taxon>
        <taxon>Pseudomonadota</taxon>
        <taxon>Alphaproteobacteria</taxon>
        <taxon>Rhodobacterales</taxon>
        <taxon>Paracoccaceae</taxon>
        <taxon>Paracoccus</taxon>
    </lineage>
</organism>
<reference evidence="2" key="1">
    <citation type="journal article" date="2019" name="Int. J. Syst. Evol. Microbiol.">
        <title>The Global Catalogue of Microorganisms (GCM) 10K type strain sequencing project: providing services to taxonomists for standard genome sequencing and annotation.</title>
        <authorList>
            <consortium name="The Broad Institute Genomics Platform"/>
            <consortium name="The Broad Institute Genome Sequencing Center for Infectious Disease"/>
            <person name="Wu L."/>
            <person name="Ma J."/>
        </authorList>
    </citation>
    <scope>NUCLEOTIDE SEQUENCE [LARGE SCALE GENOMIC DNA]</scope>
    <source>
        <strain evidence="2">CECT 8482</strain>
    </source>
</reference>
<evidence type="ECO:0000313" key="2">
    <source>
        <dbReference type="Proteomes" id="UP001243846"/>
    </source>
</evidence>